<proteinExistence type="predicted"/>
<organism evidence="1 2">
    <name type="scientific">Trifolium medium</name>
    <dbReference type="NCBI Taxonomy" id="97028"/>
    <lineage>
        <taxon>Eukaryota</taxon>
        <taxon>Viridiplantae</taxon>
        <taxon>Streptophyta</taxon>
        <taxon>Embryophyta</taxon>
        <taxon>Tracheophyta</taxon>
        <taxon>Spermatophyta</taxon>
        <taxon>Magnoliopsida</taxon>
        <taxon>eudicotyledons</taxon>
        <taxon>Gunneridae</taxon>
        <taxon>Pentapetalae</taxon>
        <taxon>rosids</taxon>
        <taxon>fabids</taxon>
        <taxon>Fabales</taxon>
        <taxon>Fabaceae</taxon>
        <taxon>Papilionoideae</taxon>
        <taxon>50 kb inversion clade</taxon>
        <taxon>NPAAA clade</taxon>
        <taxon>Hologalegina</taxon>
        <taxon>IRL clade</taxon>
        <taxon>Trifolieae</taxon>
        <taxon>Trifolium</taxon>
    </lineage>
</organism>
<name>A0A392QV09_9FABA</name>
<sequence>IELAIVASATDSIVRRSHRHKDSLELFVVFVVTHIHRVVHLSDVTDTVHRADVAQIH</sequence>
<feature type="non-terminal residue" evidence="1">
    <location>
        <position position="1"/>
    </location>
</feature>
<evidence type="ECO:0000313" key="2">
    <source>
        <dbReference type="Proteomes" id="UP000265520"/>
    </source>
</evidence>
<dbReference type="AlphaFoldDB" id="A0A392QV09"/>
<keyword evidence="2" id="KW-1185">Reference proteome</keyword>
<reference evidence="1 2" key="1">
    <citation type="journal article" date="2018" name="Front. Plant Sci.">
        <title>Red Clover (Trifolium pratense) and Zigzag Clover (T. medium) - A Picture of Genomic Similarities and Differences.</title>
        <authorList>
            <person name="Dluhosova J."/>
            <person name="Istvanek J."/>
            <person name="Nedelnik J."/>
            <person name="Repkova J."/>
        </authorList>
    </citation>
    <scope>NUCLEOTIDE SEQUENCE [LARGE SCALE GENOMIC DNA]</scope>
    <source>
        <strain evidence="2">cv. 10/8</strain>
        <tissue evidence="1">Leaf</tissue>
    </source>
</reference>
<dbReference type="EMBL" id="LXQA010158816">
    <property type="protein sequence ID" value="MCI27356.1"/>
    <property type="molecule type" value="Genomic_DNA"/>
</dbReference>
<accession>A0A392QV09</accession>
<evidence type="ECO:0000313" key="1">
    <source>
        <dbReference type="EMBL" id="MCI27356.1"/>
    </source>
</evidence>
<dbReference type="Proteomes" id="UP000265520">
    <property type="component" value="Unassembled WGS sequence"/>
</dbReference>
<comment type="caution">
    <text evidence="1">The sequence shown here is derived from an EMBL/GenBank/DDBJ whole genome shotgun (WGS) entry which is preliminary data.</text>
</comment>
<protein>
    <submittedName>
        <fullName evidence="1">Uncharacterized protein</fullName>
    </submittedName>
</protein>